<evidence type="ECO:0000256" key="9">
    <source>
        <dbReference type="ARBA" id="ARBA00023157"/>
    </source>
</evidence>
<keyword evidence="8" id="KW-0106">Calcium</keyword>
<feature type="chain" id="PRO_5009134096" description="alpha-amylase" evidence="13">
    <location>
        <begin position="23"/>
        <end position="783"/>
    </location>
</feature>
<keyword evidence="9" id="KW-1015">Disulfide bond</keyword>
<keyword evidence="5" id="KW-0479">Metal-binding</keyword>
<evidence type="ECO:0000256" key="11">
    <source>
        <dbReference type="ARBA" id="ARBA00023277"/>
    </source>
</evidence>
<evidence type="ECO:0000256" key="6">
    <source>
        <dbReference type="ARBA" id="ARBA00022729"/>
    </source>
</evidence>
<evidence type="ECO:0000256" key="10">
    <source>
        <dbReference type="ARBA" id="ARBA00023180"/>
    </source>
</evidence>
<evidence type="ECO:0000256" key="13">
    <source>
        <dbReference type="SAM" id="SignalP"/>
    </source>
</evidence>
<keyword evidence="12" id="KW-0326">Glycosidase</keyword>
<dbReference type="InterPro" id="IPR038175">
    <property type="entry name" value="CBM21_dom_sf"/>
</dbReference>
<comment type="similarity">
    <text evidence="3">Belongs to the glycosyl hydrolase 13 family.</text>
</comment>
<sequence length="783" mass="84869">MLPISSLIALLGAISLSPAVVARHILRRDCSTVTVLSSPETVTSSNHVQLASYEMCDGTLSASLYIYNDDYDKIVTLYYLTSSGNTGSATASYSSGLSNNWELWTLSTTATGAVEITEASYIDSDASVTYTTSLNVPLTTTTTSSSITSAYSTSSITTSSTSTSACATVTVLSSPETVTSSNHVQLASHEMCDSTLSASLYIYNDDYDKIVTLYYLTSSGTTGSVTASYSSSLSNNWELWSLSAPAADAVEITGASYVDSDASATYATSFDIPLTTTTTSSSSASATSTSSLTTTSSVSISVSVPTGTAANWRGRAIYQIVTDRFARTDGSTTYLCDVTDRVYCGGSYQGIINMLDYIQGMGFTAIWISPIVENIPDDTGYGYAYHGYWMKDIFALNTNFGTADDLIALATELHNRGMYLMVDIVVNHFAFSGSHADVDYSEYFPYSSQDYFHSFCWITDYSNQTNVEVCWLGDDTVPLVDVNTQLDTVKSEYQSWVQELIANYSIDGLRIDTVKHVQMDFWAPFQEAAGIYAVGEVFDGDPSYTCPYQENLDGVLNYPVYYPVVSAFESVSGSVSSLVDMIDTLKSECTDTTLLGSFLENQDNPRFPSYTSDESLIKNAIAFTMLSDGIPIIYYGQEQGLNGGNDPYNREALWLTGYSTTSTFYKYIASLNQIRNQAIYKDDTYLTYQNWVIYSDSTTIAMRKGFTGNQIITVLSNLGTSGSSYTLTLSNTGYTASSVVYEILTCTAVTVDSSGNLAVPMSSGLPKVFYQESQLVGSGICSL</sequence>
<keyword evidence="11" id="KW-0119">Carbohydrate metabolism</keyword>
<dbReference type="AlphaFoldDB" id="A0A1E3Q5U0"/>
<feature type="signal peptide" evidence="13">
    <location>
        <begin position="1"/>
        <end position="22"/>
    </location>
</feature>
<dbReference type="InterPro" id="IPR013780">
    <property type="entry name" value="Glyco_hydro_b"/>
</dbReference>
<evidence type="ECO:0000313" key="15">
    <source>
        <dbReference type="EMBL" id="ODQ72367.1"/>
    </source>
</evidence>
<dbReference type="Pfam" id="PF00128">
    <property type="entry name" value="Alpha-amylase"/>
    <property type="match status" value="1"/>
</dbReference>
<dbReference type="Proteomes" id="UP000094385">
    <property type="component" value="Unassembled WGS sequence"/>
</dbReference>
<dbReference type="OrthoDB" id="204980at2759"/>
<dbReference type="Gene3D" id="2.60.40.2440">
    <property type="entry name" value="Carbohydrate binding type-21 domain"/>
    <property type="match status" value="1"/>
</dbReference>
<evidence type="ECO:0000256" key="7">
    <source>
        <dbReference type="ARBA" id="ARBA00022801"/>
    </source>
</evidence>
<protein>
    <recommendedName>
        <fullName evidence="4">alpha-amylase</fullName>
        <ecNumber evidence="4">3.2.1.1</ecNumber>
    </recommendedName>
</protein>
<dbReference type="GO" id="GO:0005509">
    <property type="term" value="F:calcium ion binding"/>
    <property type="evidence" value="ECO:0007669"/>
    <property type="project" value="InterPro"/>
</dbReference>
<dbReference type="Gene3D" id="3.20.20.80">
    <property type="entry name" value="Glycosidases"/>
    <property type="match status" value="1"/>
</dbReference>
<proteinExistence type="inferred from homology"/>
<keyword evidence="16" id="KW-1185">Reference proteome</keyword>
<dbReference type="InterPro" id="IPR005036">
    <property type="entry name" value="CBM21_dom"/>
</dbReference>
<feature type="domain" description="CBM21" evidence="14">
    <location>
        <begin position="40"/>
        <end position="133"/>
    </location>
</feature>
<keyword evidence="7" id="KW-0378">Hydrolase</keyword>
<evidence type="ECO:0000259" key="14">
    <source>
        <dbReference type="PROSITE" id="PS51159"/>
    </source>
</evidence>
<organism evidence="15 16">
    <name type="scientific">Lipomyces starkeyi NRRL Y-11557</name>
    <dbReference type="NCBI Taxonomy" id="675824"/>
    <lineage>
        <taxon>Eukaryota</taxon>
        <taxon>Fungi</taxon>
        <taxon>Dikarya</taxon>
        <taxon>Ascomycota</taxon>
        <taxon>Saccharomycotina</taxon>
        <taxon>Lipomycetes</taxon>
        <taxon>Lipomycetales</taxon>
        <taxon>Lipomycetaceae</taxon>
        <taxon>Lipomyces</taxon>
    </lineage>
</organism>
<keyword evidence="10" id="KW-0325">Glycoprotein</keyword>
<dbReference type="SMART" id="SM00642">
    <property type="entry name" value="Aamy"/>
    <property type="match status" value="1"/>
</dbReference>
<evidence type="ECO:0000256" key="4">
    <source>
        <dbReference type="ARBA" id="ARBA00012595"/>
    </source>
</evidence>
<dbReference type="PROSITE" id="PS51159">
    <property type="entry name" value="CBM21"/>
    <property type="match status" value="2"/>
</dbReference>
<evidence type="ECO:0000313" key="16">
    <source>
        <dbReference type="Proteomes" id="UP000094385"/>
    </source>
</evidence>
<reference evidence="15 16" key="1">
    <citation type="journal article" date="2016" name="Proc. Natl. Acad. Sci. U.S.A.">
        <title>Comparative genomics of biotechnologically important yeasts.</title>
        <authorList>
            <person name="Riley R."/>
            <person name="Haridas S."/>
            <person name="Wolfe K.H."/>
            <person name="Lopes M.R."/>
            <person name="Hittinger C.T."/>
            <person name="Goeker M."/>
            <person name="Salamov A.A."/>
            <person name="Wisecaver J.H."/>
            <person name="Long T.M."/>
            <person name="Calvey C.H."/>
            <person name="Aerts A.L."/>
            <person name="Barry K.W."/>
            <person name="Choi C."/>
            <person name="Clum A."/>
            <person name="Coughlan A.Y."/>
            <person name="Deshpande S."/>
            <person name="Douglass A.P."/>
            <person name="Hanson S.J."/>
            <person name="Klenk H.-P."/>
            <person name="LaButti K.M."/>
            <person name="Lapidus A."/>
            <person name="Lindquist E.A."/>
            <person name="Lipzen A.M."/>
            <person name="Meier-Kolthoff J.P."/>
            <person name="Ohm R.A."/>
            <person name="Otillar R.P."/>
            <person name="Pangilinan J.L."/>
            <person name="Peng Y."/>
            <person name="Rokas A."/>
            <person name="Rosa C.A."/>
            <person name="Scheuner C."/>
            <person name="Sibirny A.A."/>
            <person name="Slot J.C."/>
            <person name="Stielow J.B."/>
            <person name="Sun H."/>
            <person name="Kurtzman C.P."/>
            <person name="Blackwell M."/>
            <person name="Grigoriev I.V."/>
            <person name="Jeffries T.W."/>
        </authorList>
    </citation>
    <scope>NUCLEOTIDE SEQUENCE [LARGE SCALE GENOMIC DNA]</scope>
    <source>
        <strain evidence="15 16">NRRL Y-11557</strain>
    </source>
</reference>
<accession>A0A1E3Q5U0</accession>
<dbReference type="FunFam" id="2.60.40.1180:FF:000037">
    <property type="entry name" value="Alpha-amylase A"/>
    <property type="match status" value="1"/>
</dbReference>
<keyword evidence="6 13" id="KW-0732">Signal</keyword>
<comment type="cofactor">
    <cofactor evidence="2">
        <name>Ca(2+)</name>
        <dbReference type="ChEBI" id="CHEBI:29108"/>
    </cofactor>
</comment>
<dbReference type="PANTHER" id="PTHR10357:SF215">
    <property type="entry name" value="ALPHA-AMYLASE 1"/>
    <property type="match status" value="1"/>
</dbReference>
<dbReference type="GO" id="GO:0016052">
    <property type="term" value="P:carbohydrate catabolic process"/>
    <property type="evidence" value="ECO:0007669"/>
    <property type="project" value="InterPro"/>
</dbReference>
<dbReference type="SUPFAM" id="SSF51445">
    <property type="entry name" value="(Trans)glycosidases"/>
    <property type="match status" value="1"/>
</dbReference>
<dbReference type="InterPro" id="IPR015340">
    <property type="entry name" value="A_amylase_C_dom"/>
</dbReference>
<dbReference type="CDD" id="cd11319">
    <property type="entry name" value="AmyAc_euk_AmyA"/>
    <property type="match status" value="1"/>
</dbReference>
<dbReference type="InterPro" id="IPR017853">
    <property type="entry name" value="GH"/>
</dbReference>
<evidence type="ECO:0000256" key="8">
    <source>
        <dbReference type="ARBA" id="ARBA00022837"/>
    </source>
</evidence>
<dbReference type="SUPFAM" id="SSF51011">
    <property type="entry name" value="Glycosyl hydrolase domain"/>
    <property type="match status" value="1"/>
</dbReference>
<evidence type="ECO:0000256" key="1">
    <source>
        <dbReference type="ARBA" id="ARBA00000548"/>
    </source>
</evidence>
<dbReference type="EC" id="3.2.1.1" evidence="4"/>
<dbReference type="FunFam" id="3.20.20.80:FF:000120">
    <property type="entry name" value="Alpha-amylase A"/>
    <property type="match status" value="1"/>
</dbReference>
<evidence type="ECO:0000256" key="3">
    <source>
        <dbReference type="ARBA" id="ARBA00008061"/>
    </source>
</evidence>
<evidence type="ECO:0000256" key="12">
    <source>
        <dbReference type="ARBA" id="ARBA00023295"/>
    </source>
</evidence>
<comment type="catalytic activity">
    <reaction evidence="1">
        <text>Endohydrolysis of (1-&gt;4)-alpha-D-glucosidic linkages in polysaccharides containing three or more (1-&gt;4)-alpha-linked D-glucose units.</text>
        <dbReference type="EC" id="3.2.1.1"/>
    </reaction>
</comment>
<dbReference type="GO" id="GO:0004556">
    <property type="term" value="F:alpha-amylase activity"/>
    <property type="evidence" value="ECO:0007669"/>
    <property type="project" value="UniProtKB-EC"/>
</dbReference>
<dbReference type="Pfam" id="PF09260">
    <property type="entry name" value="A_amylase_dom_C"/>
    <property type="match status" value="1"/>
</dbReference>
<dbReference type="STRING" id="675824.A0A1E3Q5U0"/>
<feature type="domain" description="CBM21" evidence="14">
    <location>
        <begin position="176"/>
        <end position="269"/>
    </location>
</feature>
<gene>
    <name evidence="15" type="ORF">LIPSTDRAFT_3772</name>
</gene>
<dbReference type="EMBL" id="KV454295">
    <property type="protein sequence ID" value="ODQ72367.1"/>
    <property type="molecule type" value="Genomic_DNA"/>
</dbReference>
<evidence type="ECO:0000256" key="2">
    <source>
        <dbReference type="ARBA" id="ARBA00001913"/>
    </source>
</evidence>
<dbReference type="InterPro" id="IPR006047">
    <property type="entry name" value="GH13_cat_dom"/>
</dbReference>
<name>A0A1E3Q5U0_LIPST</name>
<dbReference type="Gene3D" id="2.60.40.1180">
    <property type="entry name" value="Golgi alpha-mannosidase II"/>
    <property type="match status" value="1"/>
</dbReference>
<dbReference type="PANTHER" id="PTHR10357">
    <property type="entry name" value="ALPHA-AMYLASE FAMILY MEMBER"/>
    <property type="match status" value="1"/>
</dbReference>
<evidence type="ECO:0000256" key="5">
    <source>
        <dbReference type="ARBA" id="ARBA00022723"/>
    </source>
</evidence>